<evidence type="ECO:0000313" key="4">
    <source>
        <dbReference type="Proteomes" id="UP000555728"/>
    </source>
</evidence>
<evidence type="ECO:0000313" key="3">
    <source>
        <dbReference type="EMBL" id="MBB4286454.1"/>
    </source>
</evidence>
<comment type="similarity">
    <text evidence="1">Belongs to the HupH/HyaF family.</text>
</comment>
<proteinExistence type="inferred from homology"/>
<dbReference type="RefSeq" id="WP_184435334.1">
    <property type="nucleotide sequence ID" value="NZ_JACIGI010000016.1"/>
</dbReference>
<gene>
    <name evidence="3" type="ORF">GGD88_002184</name>
</gene>
<evidence type="ECO:0000259" key="2">
    <source>
        <dbReference type="Pfam" id="PF04809"/>
    </source>
</evidence>
<dbReference type="Proteomes" id="UP000555728">
    <property type="component" value="Unassembled WGS sequence"/>
</dbReference>
<name>A0A7W6WL54_9PROT</name>
<protein>
    <submittedName>
        <fullName evidence="3">Hydrogenase-1 operon protein HyaF</fullName>
    </submittedName>
</protein>
<evidence type="ECO:0000256" key="1">
    <source>
        <dbReference type="ARBA" id="ARBA00010832"/>
    </source>
</evidence>
<organism evidence="3 4">
    <name type="scientific">Roseospira goensis</name>
    <dbReference type="NCBI Taxonomy" id="391922"/>
    <lineage>
        <taxon>Bacteria</taxon>
        <taxon>Pseudomonadati</taxon>
        <taxon>Pseudomonadota</taxon>
        <taxon>Alphaproteobacteria</taxon>
        <taxon>Rhodospirillales</taxon>
        <taxon>Rhodospirillaceae</taxon>
        <taxon>Roseospira</taxon>
    </lineage>
</organism>
<sequence>MPDHLPDAPFAVPAWAAGPTLPAAGPEALGPPAAGHRGHALAAAEALVAAAPEALALVEAMLAALRARATAPAPPPPAVFDLSGVGPAGVTLLDQILGSGEVTGTVQAAGGETVAVRESVLTGVWRLHRRDPDGGTLARWIEIAAVPAVVATTAPGRPAATLTDDAPPAETLVAGPLLAEIADRAAAHTPTAPNHVIALSRLPVTAADLAALRAILGTGPVALRSRGYGTCDIAATGVDRVWSVRFLNASGTVILETLEVGGVPAAAAAAAEDFADAAERLAEIRDAYL</sequence>
<dbReference type="Pfam" id="PF04809">
    <property type="entry name" value="HupH_C"/>
    <property type="match status" value="2"/>
</dbReference>
<dbReference type="AlphaFoldDB" id="A0A7W6WL54"/>
<feature type="domain" description="HupH hydrogenase expression protein C-terminal" evidence="2">
    <location>
        <begin position="78"/>
        <end position="153"/>
    </location>
</feature>
<accession>A0A7W6WL54</accession>
<dbReference type="EMBL" id="JACIGI010000016">
    <property type="protein sequence ID" value="MBB4286454.1"/>
    <property type="molecule type" value="Genomic_DNA"/>
</dbReference>
<reference evidence="3 4" key="1">
    <citation type="submission" date="2020-08" db="EMBL/GenBank/DDBJ databases">
        <title>Genome sequencing of Purple Non-Sulfur Bacteria from various extreme environments.</title>
        <authorList>
            <person name="Mayer M."/>
        </authorList>
    </citation>
    <scope>NUCLEOTIDE SEQUENCE [LARGE SCALE GENOMIC DNA]</scope>
    <source>
        <strain evidence="3 4">JA135</strain>
    </source>
</reference>
<comment type="caution">
    <text evidence="3">The sequence shown here is derived from an EMBL/GenBank/DDBJ whole genome shotgun (WGS) entry which is preliminary data.</text>
</comment>
<dbReference type="InterPro" id="IPR038527">
    <property type="entry name" value="HupH_C_sf"/>
</dbReference>
<dbReference type="Gene3D" id="3.30.1370.140">
    <property type="entry name" value="HupH hydrogenase expression protein, C-terminal domain"/>
    <property type="match status" value="2"/>
</dbReference>
<feature type="domain" description="HupH hydrogenase expression protein C-terminal" evidence="2">
    <location>
        <begin position="174"/>
        <end position="287"/>
    </location>
</feature>
<dbReference type="InterPro" id="IPR006894">
    <property type="entry name" value="HupH_Hydgase_express_prot_C"/>
</dbReference>
<keyword evidence="4" id="KW-1185">Reference proteome</keyword>